<evidence type="ECO:0000256" key="1">
    <source>
        <dbReference type="SAM" id="MobiDB-lite"/>
    </source>
</evidence>
<accession>A0A1F6WUR0</accession>
<feature type="compositionally biased region" description="Basic and acidic residues" evidence="1">
    <location>
        <begin position="19"/>
        <end position="29"/>
    </location>
</feature>
<protein>
    <submittedName>
        <fullName evidence="2">Uncharacterized protein</fullName>
    </submittedName>
</protein>
<name>A0A1F6WUR0_9BACT</name>
<gene>
    <name evidence="2" type="ORF">A3A01_01995</name>
</gene>
<reference evidence="2 3" key="1">
    <citation type="journal article" date="2016" name="Nat. Commun.">
        <title>Thousands of microbial genomes shed light on interconnected biogeochemical processes in an aquifer system.</title>
        <authorList>
            <person name="Anantharaman K."/>
            <person name="Brown C.T."/>
            <person name="Hug L.A."/>
            <person name="Sharon I."/>
            <person name="Castelle C.J."/>
            <person name="Probst A.J."/>
            <person name="Thomas B.C."/>
            <person name="Singh A."/>
            <person name="Wilkins M.J."/>
            <person name="Karaoz U."/>
            <person name="Brodie E.L."/>
            <person name="Williams K.H."/>
            <person name="Hubbard S.S."/>
            <person name="Banfield J.F."/>
        </authorList>
    </citation>
    <scope>NUCLEOTIDE SEQUENCE [LARGE SCALE GENOMIC DNA]</scope>
</reference>
<evidence type="ECO:0000313" key="3">
    <source>
        <dbReference type="Proteomes" id="UP000179352"/>
    </source>
</evidence>
<proteinExistence type="predicted"/>
<dbReference type="AlphaFoldDB" id="A0A1F6WUR0"/>
<evidence type="ECO:0000313" key="2">
    <source>
        <dbReference type="EMBL" id="OGI85600.1"/>
    </source>
</evidence>
<feature type="region of interest" description="Disordered" evidence="1">
    <location>
        <begin position="1"/>
        <end position="62"/>
    </location>
</feature>
<feature type="compositionally biased region" description="Basic and acidic residues" evidence="1">
    <location>
        <begin position="1"/>
        <end position="10"/>
    </location>
</feature>
<dbReference type="EMBL" id="MFUU01000023">
    <property type="protein sequence ID" value="OGI85600.1"/>
    <property type="molecule type" value="Genomic_DNA"/>
</dbReference>
<dbReference type="Proteomes" id="UP000179352">
    <property type="component" value="Unassembled WGS sequence"/>
</dbReference>
<dbReference type="STRING" id="1801770.A3A01_01995"/>
<organism evidence="2 3">
    <name type="scientific">Candidatus Nomurabacteria bacterium RIFCSPLOWO2_01_FULL_39_17</name>
    <dbReference type="NCBI Taxonomy" id="1801770"/>
    <lineage>
        <taxon>Bacteria</taxon>
        <taxon>Candidatus Nomuraibacteriota</taxon>
    </lineage>
</organism>
<comment type="caution">
    <text evidence="2">The sequence shown here is derived from an EMBL/GenBank/DDBJ whole genome shotgun (WGS) entry which is preliminary data.</text>
</comment>
<sequence length="62" mass="6842">MPRGSHKEDEGKEEEEKEQEDKRSRRGDAGEYPEVALQAMTLREPQPHRFSDSIDGGGGSGG</sequence>